<keyword evidence="2" id="KW-0819">tRNA processing</keyword>
<dbReference type="InterPro" id="IPR002804">
    <property type="entry name" value="Archease"/>
</dbReference>
<dbReference type="InterPro" id="IPR036820">
    <property type="entry name" value="Archease_dom_sf"/>
</dbReference>
<feature type="domain" description="Archease" evidence="5">
    <location>
        <begin position="11"/>
        <end position="139"/>
    </location>
</feature>
<dbReference type="Gene3D" id="3.55.10.10">
    <property type="entry name" value="Archease domain"/>
    <property type="match status" value="1"/>
</dbReference>
<evidence type="ECO:0000256" key="1">
    <source>
        <dbReference type="ARBA" id="ARBA00007963"/>
    </source>
</evidence>
<dbReference type="STRING" id="229919.GCA_001050195_00515"/>
<dbReference type="RefSeq" id="WP_084001120.1">
    <property type="nucleotide sequence ID" value="NZ_DF967965.1"/>
</dbReference>
<dbReference type="AlphaFoldDB" id="A0A3D1JCV5"/>
<dbReference type="PANTHER" id="PTHR12682">
    <property type="entry name" value="ARCHEASE"/>
    <property type="match status" value="1"/>
</dbReference>
<evidence type="ECO:0000259" key="5">
    <source>
        <dbReference type="Pfam" id="PF01951"/>
    </source>
</evidence>
<comment type="caution">
    <text evidence="6">The sequence shown here is derived from an EMBL/GenBank/DDBJ whole genome shotgun (WGS) entry which is preliminary data.</text>
</comment>
<evidence type="ECO:0000256" key="4">
    <source>
        <dbReference type="ARBA" id="ARBA00022837"/>
    </source>
</evidence>
<dbReference type="SUPFAM" id="SSF69819">
    <property type="entry name" value="MTH1598-like"/>
    <property type="match status" value="1"/>
</dbReference>
<dbReference type="GO" id="GO:0046872">
    <property type="term" value="F:metal ion binding"/>
    <property type="evidence" value="ECO:0007669"/>
    <property type="project" value="UniProtKB-KW"/>
</dbReference>
<dbReference type="Pfam" id="PF01951">
    <property type="entry name" value="Archease"/>
    <property type="match status" value="1"/>
</dbReference>
<accession>A0A3D1JCV5</accession>
<dbReference type="EMBL" id="DPBP01000003">
    <property type="protein sequence ID" value="HCE16362.1"/>
    <property type="molecule type" value="Genomic_DNA"/>
</dbReference>
<gene>
    <name evidence="6" type="ORF">DEQ80_00745</name>
</gene>
<evidence type="ECO:0000313" key="7">
    <source>
        <dbReference type="Proteomes" id="UP000264141"/>
    </source>
</evidence>
<dbReference type="Proteomes" id="UP000264141">
    <property type="component" value="Unassembled WGS sequence"/>
</dbReference>
<sequence>MRSSRTGDRGYLEIAHTADWALHVWAPDLKALLITAAEGMYTLLGVVTDPSQPVQQHLALEAIDAESLLVAFLNELVFQLEERWAFWQFDLEVKGTQLEGELTGARVIGQSKEIKAVTYHDLAIQKGERGLEVTVVFDV</sequence>
<evidence type="ECO:0000313" key="6">
    <source>
        <dbReference type="EMBL" id="HCE16362.1"/>
    </source>
</evidence>
<name>A0A3D1JCV5_9CHLR</name>
<dbReference type="InterPro" id="IPR023572">
    <property type="entry name" value="Archease_dom"/>
</dbReference>
<evidence type="ECO:0000256" key="3">
    <source>
        <dbReference type="ARBA" id="ARBA00022723"/>
    </source>
</evidence>
<dbReference type="PANTHER" id="PTHR12682:SF11">
    <property type="entry name" value="PROTEIN ARCHEASE"/>
    <property type="match status" value="1"/>
</dbReference>
<proteinExistence type="inferred from homology"/>
<keyword evidence="4" id="KW-0106">Calcium</keyword>
<comment type="similarity">
    <text evidence="1">Belongs to the archease family.</text>
</comment>
<dbReference type="GO" id="GO:0008033">
    <property type="term" value="P:tRNA processing"/>
    <property type="evidence" value="ECO:0007669"/>
    <property type="project" value="UniProtKB-KW"/>
</dbReference>
<reference evidence="6 7" key="1">
    <citation type="journal article" date="2018" name="Nat. Biotechnol.">
        <title>A standardized bacterial taxonomy based on genome phylogeny substantially revises the tree of life.</title>
        <authorList>
            <person name="Parks D.H."/>
            <person name="Chuvochina M."/>
            <person name="Waite D.W."/>
            <person name="Rinke C."/>
            <person name="Skarshewski A."/>
            <person name="Chaumeil P.A."/>
            <person name="Hugenholtz P."/>
        </authorList>
    </citation>
    <scope>NUCLEOTIDE SEQUENCE [LARGE SCALE GENOMIC DNA]</scope>
    <source>
        <strain evidence="6">UBA8781</strain>
    </source>
</reference>
<keyword evidence="3" id="KW-0479">Metal-binding</keyword>
<organism evidence="6 7">
    <name type="scientific">Anaerolinea thermolimosa</name>
    <dbReference type="NCBI Taxonomy" id="229919"/>
    <lineage>
        <taxon>Bacteria</taxon>
        <taxon>Bacillati</taxon>
        <taxon>Chloroflexota</taxon>
        <taxon>Anaerolineae</taxon>
        <taxon>Anaerolineales</taxon>
        <taxon>Anaerolineaceae</taxon>
        <taxon>Anaerolinea</taxon>
    </lineage>
</organism>
<dbReference type="OrthoDB" id="164565at2"/>
<evidence type="ECO:0000256" key="2">
    <source>
        <dbReference type="ARBA" id="ARBA00022694"/>
    </source>
</evidence>
<protein>
    <submittedName>
        <fullName evidence="6">Archease</fullName>
    </submittedName>
</protein>